<name>F4Q9P4_CACFS</name>
<evidence type="ECO:0000313" key="3">
    <source>
        <dbReference type="EMBL" id="EGG15413.1"/>
    </source>
</evidence>
<keyword evidence="4" id="KW-1185">Reference proteome</keyword>
<accession>F4Q9P4</accession>
<protein>
    <submittedName>
        <fullName evidence="3">Uncharacterized protein</fullName>
    </submittedName>
</protein>
<feature type="signal peptide" evidence="2">
    <location>
        <begin position="1"/>
        <end position="23"/>
    </location>
</feature>
<organism evidence="3 4">
    <name type="scientific">Cavenderia fasciculata</name>
    <name type="common">Slime mold</name>
    <name type="synonym">Dictyostelium fasciculatum</name>
    <dbReference type="NCBI Taxonomy" id="261658"/>
    <lineage>
        <taxon>Eukaryota</taxon>
        <taxon>Amoebozoa</taxon>
        <taxon>Evosea</taxon>
        <taxon>Eumycetozoa</taxon>
        <taxon>Dictyostelia</taxon>
        <taxon>Acytosteliales</taxon>
        <taxon>Cavenderiaceae</taxon>
        <taxon>Cavenderia</taxon>
    </lineage>
</organism>
<dbReference type="Proteomes" id="UP000007797">
    <property type="component" value="Unassembled WGS sequence"/>
</dbReference>
<dbReference type="AlphaFoldDB" id="F4Q9P4"/>
<dbReference type="PROSITE" id="PS51257">
    <property type="entry name" value="PROKAR_LIPOPROTEIN"/>
    <property type="match status" value="1"/>
</dbReference>
<keyword evidence="1" id="KW-0812">Transmembrane</keyword>
<keyword evidence="2" id="KW-0732">Signal</keyword>
<dbReference type="KEGG" id="dfa:DFA_10248"/>
<feature type="chain" id="PRO_5003320073" evidence="2">
    <location>
        <begin position="24"/>
        <end position="291"/>
    </location>
</feature>
<evidence type="ECO:0000256" key="1">
    <source>
        <dbReference type="SAM" id="Phobius"/>
    </source>
</evidence>
<dbReference type="GeneID" id="14867451"/>
<dbReference type="RefSeq" id="XP_004354155.1">
    <property type="nucleotide sequence ID" value="XM_004354103.1"/>
</dbReference>
<proteinExistence type="predicted"/>
<keyword evidence="1" id="KW-1133">Transmembrane helix</keyword>
<evidence type="ECO:0000256" key="2">
    <source>
        <dbReference type="SAM" id="SignalP"/>
    </source>
</evidence>
<dbReference type="EMBL" id="GL883026">
    <property type="protein sequence ID" value="EGG15413.1"/>
    <property type="molecule type" value="Genomic_DNA"/>
</dbReference>
<evidence type="ECO:0000313" key="4">
    <source>
        <dbReference type="Proteomes" id="UP000007797"/>
    </source>
</evidence>
<reference evidence="4" key="1">
    <citation type="journal article" date="2011" name="Genome Res.">
        <title>Phylogeny-wide analysis of social amoeba genomes highlights ancient origins for complex intercellular communication.</title>
        <authorList>
            <person name="Heidel A.J."/>
            <person name="Lawal H.M."/>
            <person name="Felder M."/>
            <person name="Schilde C."/>
            <person name="Helps N.R."/>
            <person name="Tunggal B."/>
            <person name="Rivero F."/>
            <person name="John U."/>
            <person name="Schleicher M."/>
            <person name="Eichinger L."/>
            <person name="Platzer M."/>
            <person name="Noegel A.A."/>
            <person name="Schaap P."/>
            <person name="Gloeckner G."/>
        </authorList>
    </citation>
    <scope>NUCLEOTIDE SEQUENCE [LARGE SCALE GENOMIC DNA]</scope>
    <source>
        <strain evidence="4">SH3</strain>
    </source>
</reference>
<keyword evidence="1" id="KW-0472">Membrane</keyword>
<sequence length="291" mass="32898">MEINRYLNLFILLGAMMIASTSCEYLQINYYPESTCTTQTIAHEWILLDHCNNGIVYRQEESVATDNSSSIGLPISSSSSLLSSSSSSTIVKQYICLDTTKCEKNCLELNTITPNRECLLTVATKENISYEIVVNENRTYDNEFGNCWSFDYQTNCTNQIIHMTEYRNNIVSKGYKINCTNENYYYYSCLDIDCTMTTRASVYPLKKCLVNSNKLLSTYMSYIPKNTTTPVPSRTPKPSVSPFTTNQLTLGSSNNPSSTSESDAISFLQHYSILINIIAIIFVSLLVFVHF</sequence>
<feature type="transmembrane region" description="Helical" evidence="1">
    <location>
        <begin position="268"/>
        <end position="289"/>
    </location>
</feature>
<gene>
    <name evidence="3" type="ORF">DFA_10248</name>
</gene>